<dbReference type="EMBL" id="JAPHNI010001034">
    <property type="protein sequence ID" value="KAJ8106972.1"/>
    <property type="molecule type" value="Genomic_DNA"/>
</dbReference>
<reference evidence="1" key="1">
    <citation type="submission" date="2022-11" db="EMBL/GenBank/DDBJ databases">
        <title>Genome Sequence of Boeremia exigua.</title>
        <authorList>
            <person name="Buettner E."/>
        </authorList>
    </citation>
    <scope>NUCLEOTIDE SEQUENCE</scope>
    <source>
        <strain evidence="1">CU02</strain>
    </source>
</reference>
<dbReference type="Proteomes" id="UP001153331">
    <property type="component" value="Unassembled WGS sequence"/>
</dbReference>
<comment type="caution">
    <text evidence="1">The sequence shown here is derived from an EMBL/GenBank/DDBJ whole genome shotgun (WGS) entry which is preliminary data.</text>
</comment>
<evidence type="ECO:0000313" key="2">
    <source>
        <dbReference type="Proteomes" id="UP001153331"/>
    </source>
</evidence>
<keyword evidence="2" id="KW-1185">Reference proteome</keyword>
<sequence length="641" mass="71026">MLLSGSVMKCPARQAVPSLYVHVIGQERDEAVYKQYFTLLGGNVMNHPDPSTDMIGARHDGSRELGAAVMTFHGIAEVFQVLNQVAYSLGVHGATRLRLEVANAGGPQGLERAPVSIPDATNKTADWDIEDHDRTSSTRKSNNSDPYDISPPTTPPRTAESAPAAEIVWESPSLSSRFYTPLSTGPNSLATVSTGRFGSGVSFASYHSAASFVGSRNLLRRPELKVLKEKDEYAQLLRSRSLWPIEKTVEQDWSGRGQHAKFDVSERKLVDEILEFRDTLGMTGSSVVHKVKCKRILLARKTVFAKKRVTLEQAVDEMANLEQMHHAHIIRLIGSYTIGREVSILMYPVAACNLEEFHHKMLAADPSTTTWEDMARSHAIFSSCLTAAVAYLHSKAVKHMDIKPQNILLRRVPRYYGPSFIEFRLYVTDFGISRSYRDVAAAETDSLTSFTWKYAAPEVVKQERRGLSADIFSLGCVLLELYVIERDIVLIWPFPRPARRLQAADSRDMSGKETGTYFKSLQKLLYQNPDTRGSYHANIEAVRTWMSSSFSNGDIEVQRGVLLHLLPFNGNIYTGTFEALSESPASRPTAQDLADVFGKKICCKGGREPLEAAEAEGSEKNTGTSSASMEGLGIDLDDHIT</sequence>
<evidence type="ECO:0000313" key="1">
    <source>
        <dbReference type="EMBL" id="KAJ8106972.1"/>
    </source>
</evidence>
<protein>
    <submittedName>
        <fullName evidence="1">Uncharacterized protein</fullName>
    </submittedName>
</protein>
<gene>
    <name evidence="1" type="ORF">OPT61_g9183</name>
</gene>
<name>A0ACC2HV69_9PLEO</name>
<accession>A0ACC2HV69</accession>
<organism evidence="1 2">
    <name type="scientific">Boeremia exigua</name>
    <dbReference type="NCBI Taxonomy" id="749465"/>
    <lineage>
        <taxon>Eukaryota</taxon>
        <taxon>Fungi</taxon>
        <taxon>Dikarya</taxon>
        <taxon>Ascomycota</taxon>
        <taxon>Pezizomycotina</taxon>
        <taxon>Dothideomycetes</taxon>
        <taxon>Pleosporomycetidae</taxon>
        <taxon>Pleosporales</taxon>
        <taxon>Pleosporineae</taxon>
        <taxon>Didymellaceae</taxon>
        <taxon>Boeremia</taxon>
    </lineage>
</organism>
<proteinExistence type="predicted"/>